<name>A0A8S1HP04_9PELO</name>
<reference evidence="1" key="1">
    <citation type="submission" date="2020-10" db="EMBL/GenBank/DDBJ databases">
        <authorList>
            <person name="Kikuchi T."/>
        </authorList>
    </citation>
    <scope>NUCLEOTIDE SEQUENCE</scope>
    <source>
        <strain evidence="1">NKZ352</strain>
    </source>
</reference>
<accession>A0A8S1HP04</accession>
<evidence type="ECO:0000313" key="2">
    <source>
        <dbReference type="Proteomes" id="UP000835052"/>
    </source>
</evidence>
<gene>
    <name evidence="1" type="ORF">CAUJ_LOCUS13006</name>
</gene>
<organism evidence="1 2">
    <name type="scientific">Caenorhabditis auriculariae</name>
    <dbReference type="NCBI Taxonomy" id="2777116"/>
    <lineage>
        <taxon>Eukaryota</taxon>
        <taxon>Metazoa</taxon>
        <taxon>Ecdysozoa</taxon>
        <taxon>Nematoda</taxon>
        <taxon>Chromadorea</taxon>
        <taxon>Rhabditida</taxon>
        <taxon>Rhabditina</taxon>
        <taxon>Rhabditomorpha</taxon>
        <taxon>Rhabditoidea</taxon>
        <taxon>Rhabditidae</taxon>
        <taxon>Peloderinae</taxon>
        <taxon>Caenorhabditis</taxon>
    </lineage>
</organism>
<sequence>MSEDYKKAYFSPKKGLGIEKKKKTFRSFRMRNSEMLLDAQKQIGLKVLKSRLNVLLLNGGADFFPYFSAKQPFFWMLTIVVGVREFTEVGRK</sequence>
<evidence type="ECO:0000313" key="1">
    <source>
        <dbReference type="EMBL" id="CAD6197096.1"/>
    </source>
</evidence>
<dbReference type="Proteomes" id="UP000835052">
    <property type="component" value="Unassembled WGS sequence"/>
</dbReference>
<protein>
    <submittedName>
        <fullName evidence="1">Uncharacterized protein</fullName>
    </submittedName>
</protein>
<dbReference type="AlphaFoldDB" id="A0A8S1HP04"/>
<comment type="caution">
    <text evidence="1">The sequence shown here is derived from an EMBL/GenBank/DDBJ whole genome shotgun (WGS) entry which is preliminary data.</text>
</comment>
<keyword evidence="2" id="KW-1185">Reference proteome</keyword>
<proteinExistence type="predicted"/>
<dbReference type="EMBL" id="CAJGYM010000085">
    <property type="protein sequence ID" value="CAD6197096.1"/>
    <property type="molecule type" value="Genomic_DNA"/>
</dbReference>